<dbReference type="InterPro" id="IPR055411">
    <property type="entry name" value="LRR_FXL15/At3g58940/PEG3-like"/>
</dbReference>
<dbReference type="Pfam" id="PF00646">
    <property type="entry name" value="F-box"/>
    <property type="match status" value="1"/>
</dbReference>
<evidence type="ECO:0000313" key="2">
    <source>
        <dbReference type="EMBL" id="PIA46853.1"/>
    </source>
</evidence>
<proteinExistence type="predicted"/>
<dbReference type="SMART" id="SM00579">
    <property type="entry name" value="FBD"/>
    <property type="match status" value="1"/>
</dbReference>
<evidence type="ECO:0000259" key="1">
    <source>
        <dbReference type="PROSITE" id="PS50181"/>
    </source>
</evidence>
<feature type="domain" description="F-box" evidence="1">
    <location>
        <begin position="17"/>
        <end position="65"/>
    </location>
</feature>
<name>A0A2G5DTJ9_AQUCA</name>
<dbReference type="Pfam" id="PF08387">
    <property type="entry name" value="FBD"/>
    <property type="match status" value="1"/>
</dbReference>
<dbReference type="Proteomes" id="UP000230069">
    <property type="component" value="Unassembled WGS sequence"/>
</dbReference>
<dbReference type="InterPro" id="IPR006566">
    <property type="entry name" value="FBD"/>
</dbReference>
<evidence type="ECO:0000313" key="3">
    <source>
        <dbReference type="Proteomes" id="UP000230069"/>
    </source>
</evidence>
<dbReference type="EMBL" id="KZ305032">
    <property type="protein sequence ID" value="PIA46853.1"/>
    <property type="molecule type" value="Genomic_DNA"/>
</dbReference>
<sequence>MQGTYFTRKTYNIHMEKDRLSYLPDPIRDHIVSFLPTKDAIRTSILSRQWENVCSSLSNMEFNKATFKQTDHKVVHFRNSIDRLLFRHDGSDIRRFSLKTGLLKKFQKFPSSFYTCSSLTVLSLISIKFKCPSFVQFPMLKSFHLEDVSFLENNTINKLVSSCTCPVLEELEITFCDLSTIKSLSISIPSLKYLKLLEWNCSLKRAPTISSETLLSLVTAYFEFTCSLEDEAAKDFLIINRKIVEGLHNVQELGLYDNFIEKEPPCLNINNTEEYLQCKELPSADILNCLRTVKIKDFEGSEGELELLRYLLQNAKHLEMVYIIPLGAEQIDVVNQLSTSERVAPNVTINWIKPEEDDDLCCH</sequence>
<dbReference type="STRING" id="218851.A0A2G5DTJ9"/>
<gene>
    <name evidence="2" type="ORF">AQUCO_01500414v1</name>
</gene>
<dbReference type="Gene3D" id="3.80.10.10">
    <property type="entry name" value="Ribonuclease Inhibitor"/>
    <property type="match status" value="1"/>
</dbReference>
<dbReference type="OrthoDB" id="612216at2759"/>
<dbReference type="Gene3D" id="1.20.1280.50">
    <property type="match status" value="1"/>
</dbReference>
<dbReference type="InterPro" id="IPR032675">
    <property type="entry name" value="LRR_dom_sf"/>
</dbReference>
<keyword evidence="3" id="KW-1185">Reference proteome</keyword>
<dbReference type="FunCoup" id="A0A2G5DTJ9">
    <property type="interactions" value="394"/>
</dbReference>
<dbReference type="SUPFAM" id="SSF81383">
    <property type="entry name" value="F-box domain"/>
    <property type="match status" value="1"/>
</dbReference>
<accession>A0A2G5DTJ9</accession>
<dbReference type="SUPFAM" id="SSF52047">
    <property type="entry name" value="RNI-like"/>
    <property type="match status" value="1"/>
</dbReference>
<dbReference type="PROSITE" id="PS50181">
    <property type="entry name" value="FBOX"/>
    <property type="match status" value="1"/>
</dbReference>
<organism evidence="2 3">
    <name type="scientific">Aquilegia coerulea</name>
    <name type="common">Rocky mountain columbine</name>
    <dbReference type="NCBI Taxonomy" id="218851"/>
    <lineage>
        <taxon>Eukaryota</taxon>
        <taxon>Viridiplantae</taxon>
        <taxon>Streptophyta</taxon>
        <taxon>Embryophyta</taxon>
        <taxon>Tracheophyta</taxon>
        <taxon>Spermatophyta</taxon>
        <taxon>Magnoliopsida</taxon>
        <taxon>Ranunculales</taxon>
        <taxon>Ranunculaceae</taxon>
        <taxon>Thalictroideae</taxon>
        <taxon>Aquilegia</taxon>
    </lineage>
</organism>
<reference evidence="2 3" key="1">
    <citation type="submission" date="2017-09" db="EMBL/GenBank/DDBJ databases">
        <title>WGS assembly of Aquilegia coerulea Goldsmith.</title>
        <authorList>
            <person name="Hodges S."/>
            <person name="Kramer E."/>
            <person name="Nordborg M."/>
            <person name="Tomkins J."/>
            <person name="Borevitz J."/>
            <person name="Derieg N."/>
            <person name="Yan J."/>
            <person name="Mihaltcheva S."/>
            <person name="Hayes R.D."/>
            <person name="Rokhsar D."/>
        </authorList>
    </citation>
    <scope>NUCLEOTIDE SEQUENCE [LARGE SCALE GENOMIC DNA]</scope>
    <source>
        <strain evidence="3">cv. Goldsmith</strain>
    </source>
</reference>
<dbReference type="Pfam" id="PF24758">
    <property type="entry name" value="LRR_At5g56370"/>
    <property type="match status" value="1"/>
</dbReference>
<dbReference type="PANTHER" id="PTHR31900">
    <property type="entry name" value="F-BOX/RNI SUPERFAMILY PROTEIN-RELATED"/>
    <property type="match status" value="1"/>
</dbReference>
<dbReference type="InterPro" id="IPR001810">
    <property type="entry name" value="F-box_dom"/>
</dbReference>
<dbReference type="InParanoid" id="A0A2G5DTJ9"/>
<protein>
    <recommendedName>
        <fullName evidence="1">F-box domain-containing protein</fullName>
    </recommendedName>
</protein>
<dbReference type="InterPro" id="IPR050232">
    <property type="entry name" value="FBL13/AtMIF1-like"/>
</dbReference>
<dbReference type="InterPro" id="IPR036047">
    <property type="entry name" value="F-box-like_dom_sf"/>
</dbReference>
<dbReference type="InterPro" id="IPR053781">
    <property type="entry name" value="F-box_AtFBL13-like"/>
</dbReference>
<dbReference type="AlphaFoldDB" id="A0A2G5DTJ9"/>
<dbReference type="PANTHER" id="PTHR31900:SF30">
    <property type="entry name" value="SUPERFAMILY PROTEIN, PUTATIVE-RELATED"/>
    <property type="match status" value="1"/>
</dbReference>
<dbReference type="CDD" id="cd22160">
    <property type="entry name" value="F-box_AtFBL13-like"/>
    <property type="match status" value="1"/>
</dbReference>